<accession>A0A1L6TDV2</accession>
<evidence type="ECO:0000256" key="2">
    <source>
        <dbReference type="ARBA" id="ARBA00019232"/>
    </source>
</evidence>
<keyword evidence="3" id="KW-0472">Membrane</keyword>
<evidence type="ECO:0000259" key="4">
    <source>
        <dbReference type="Pfam" id="PF10502"/>
    </source>
</evidence>
<dbReference type="EMBL" id="CP012508">
    <property type="protein sequence ID" value="ALB23605.1"/>
    <property type="molecule type" value="Genomic_DNA"/>
</dbReference>
<gene>
    <name evidence="5" type="ORF">KU39_2427</name>
</gene>
<dbReference type="EC" id="3.4.21.89" evidence="3"/>
<dbReference type="GO" id="GO:0016020">
    <property type="term" value="C:membrane"/>
    <property type="evidence" value="ECO:0007669"/>
    <property type="project" value="UniProtKB-SubCell"/>
</dbReference>
<dbReference type="PANTHER" id="PTHR43390">
    <property type="entry name" value="SIGNAL PEPTIDASE I"/>
    <property type="match status" value="1"/>
</dbReference>
<dbReference type="GO" id="GO:0006465">
    <property type="term" value="P:signal peptide processing"/>
    <property type="evidence" value="ECO:0007669"/>
    <property type="project" value="InterPro"/>
</dbReference>
<dbReference type="AlphaFoldDB" id="A0A1L6TDV2"/>
<dbReference type="InterPro" id="IPR000223">
    <property type="entry name" value="Pept_S26A_signal_pept_1"/>
</dbReference>
<comment type="subcellular location">
    <subcellularLocation>
        <location evidence="3">Membrane</location>
        <topology evidence="3">Multi-pass membrane protein</topology>
    </subcellularLocation>
</comment>
<evidence type="ECO:0000313" key="5">
    <source>
        <dbReference type="EMBL" id="ALB23605.1"/>
    </source>
</evidence>
<proteinExistence type="inferred from homology"/>
<keyword evidence="3" id="KW-0812">Transmembrane</keyword>
<sequence length="200" mass="22790">MYTVTLFILLSVAIMIVLIERIVVRPIRLRLVEHAGAWAGRPPFLVDYARGVFWLLSIILILRLFVVQPIYIQTNDMQPELSRGDFTLLERYAYGLVSPVGGRSWWHWQEPKINDLVAAFDNKWLVRRVIALPGDEITQLHHVLYVNGEAVDGVTLPVDQKRADQYFIPAEHVLLVANTKAGVNLVPRTAIIGRISPAFW</sequence>
<dbReference type="InterPro" id="IPR036286">
    <property type="entry name" value="LexA/Signal_pep-like_sf"/>
</dbReference>
<keyword evidence="3" id="KW-0378">Hydrolase</keyword>
<keyword evidence="3" id="KW-0645">Protease</keyword>
<dbReference type="OrthoDB" id="9815782at2"/>
<reference evidence="5 6" key="1">
    <citation type="journal article" date="2014" name="Genome Announc.">
        <title>Comparative Genome Analysis of Two Isolates of the Fish Pathogen Piscirickettsia salmonis from Different Hosts Reveals Major Differences in Virulence-Associated Secretion Systems.</title>
        <authorList>
            <person name="Bohle H."/>
            <person name="Henriquez P."/>
            <person name="Grothusen H."/>
            <person name="Navas E."/>
            <person name="Sandoval A."/>
            <person name="Bustamante F."/>
            <person name="Bustos P."/>
            <person name="Mancilla M."/>
        </authorList>
    </citation>
    <scope>NUCLEOTIDE SEQUENCE [LARGE SCALE GENOMIC DNA]</scope>
    <source>
        <strain evidence="6">B1-32597</strain>
    </source>
</reference>
<dbReference type="InterPro" id="IPR019533">
    <property type="entry name" value="Peptidase_S26"/>
</dbReference>
<dbReference type="PRINTS" id="PR00727">
    <property type="entry name" value="LEADERPTASE"/>
</dbReference>
<evidence type="ECO:0000256" key="1">
    <source>
        <dbReference type="ARBA" id="ARBA00009370"/>
    </source>
</evidence>
<dbReference type="Proteomes" id="UP000029558">
    <property type="component" value="Chromosome"/>
</dbReference>
<dbReference type="GO" id="GO:0004252">
    <property type="term" value="F:serine-type endopeptidase activity"/>
    <property type="evidence" value="ECO:0007669"/>
    <property type="project" value="InterPro"/>
</dbReference>
<protein>
    <recommendedName>
        <fullName evidence="2 3">Signal peptidase I</fullName>
        <ecNumber evidence="3">3.4.21.89</ecNumber>
    </recommendedName>
</protein>
<dbReference type="GO" id="GO:0009003">
    <property type="term" value="F:signal peptidase activity"/>
    <property type="evidence" value="ECO:0007669"/>
    <property type="project" value="UniProtKB-EC"/>
</dbReference>
<feature type="transmembrane region" description="Helical" evidence="3">
    <location>
        <begin position="6"/>
        <end position="24"/>
    </location>
</feature>
<dbReference type="SUPFAM" id="SSF51306">
    <property type="entry name" value="LexA/Signal peptidase"/>
    <property type="match status" value="1"/>
</dbReference>
<dbReference type="Pfam" id="PF10502">
    <property type="entry name" value="Peptidase_S26"/>
    <property type="match status" value="1"/>
</dbReference>
<comment type="catalytic activity">
    <reaction evidence="3">
        <text>Cleavage of hydrophobic, N-terminal signal or leader sequences from secreted and periplasmic proteins.</text>
        <dbReference type="EC" id="3.4.21.89"/>
    </reaction>
</comment>
<evidence type="ECO:0000313" key="6">
    <source>
        <dbReference type="Proteomes" id="UP000029558"/>
    </source>
</evidence>
<evidence type="ECO:0000256" key="3">
    <source>
        <dbReference type="RuleBase" id="RU362042"/>
    </source>
</evidence>
<keyword evidence="3" id="KW-1133">Transmembrane helix</keyword>
<feature type="domain" description="Peptidase S26" evidence="4">
    <location>
        <begin position="47"/>
        <end position="167"/>
    </location>
</feature>
<dbReference type="PANTHER" id="PTHR43390:SF1">
    <property type="entry name" value="CHLOROPLAST PROCESSING PEPTIDASE"/>
    <property type="match status" value="1"/>
</dbReference>
<feature type="transmembrane region" description="Helical" evidence="3">
    <location>
        <begin position="51"/>
        <end position="72"/>
    </location>
</feature>
<name>A0A1L6TDV2_PISSA</name>
<dbReference type="Gene3D" id="2.10.109.10">
    <property type="entry name" value="Umud Fragment, subunit A"/>
    <property type="match status" value="1"/>
</dbReference>
<organism evidence="5 6">
    <name type="scientific">Piscirickettsia salmonis</name>
    <dbReference type="NCBI Taxonomy" id="1238"/>
    <lineage>
        <taxon>Bacteria</taxon>
        <taxon>Pseudomonadati</taxon>
        <taxon>Pseudomonadota</taxon>
        <taxon>Gammaproteobacteria</taxon>
        <taxon>Thiotrichales</taxon>
        <taxon>Piscirickettsiaceae</taxon>
        <taxon>Piscirickettsia</taxon>
    </lineage>
</organism>
<dbReference type="RefSeq" id="WP_017376363.1">
    <property type="nucleotide sequence ID" value="NZ_LELB01000232.1"/>
</dbReference>
<comment type="similarity">
    <text evidence="1 3">Belongs to the peptidase S26 family.</text>
</comment>
<dbReference type="NCBIfam" id="TIGR02227">
    <property type="entry name" value="sigpep_I_bact"/>
    <property type="match status" value="1"/>
</dbReference>